<evidence type="ECO:0000256" key="1">
    <source>
        <dbReference type="ARBA" id="ARBA00001917"/>
    </source>
</evidence>
<gene>
    <name evidence="12" type="ORF">F6R98_18325</name>
</gene>
<reference evidence="12 13" key="1">
    <citation type="submission" date="2019-09" db="EMBL/GenBank/DDBJ databases">
        <title>Ecophysiology of the spiral-shaped methanotroph Methylospira mobilis as revealed by the complete genome sequence.</title>
        <authorList>
            <person name="Oshkin I.Y."/>
            <person name="Dedysh S.N."/>
            <person name="Miroshnikov K."/>
            <person name="Danilova O.V."/>
            <person name="Hakobyan A."/>
            <person name="Liesack W."/>
        </authorList>
    </citation>
    <scope>NUCLEOTIDE SEQUENCE [LARGE SCALE GENOMIC DNA]</scope>
    <source>
        <strain evidence="12 13">Shm1</strain>
    </source>
</reference>
<dbReference type="InterPro" id="IPR019575">
    <property type="entry name" value="Nuop51_4Fe4S-bd"/>
</dbReference>
<keyword evidence="6" id="KW-0479">Metal-binding</keyword>
<dbReference type="SUPFAM" id="SSF140490">
    <property type="entry name" value="Nqo1C-terminal domain-like"/>
    <property type="match status" value="1"/>
</dbReference>
<dbReference type="InterPro" id="IPR037207">
    <property type="entry name" value="Nuop51_4Fe4S-bd_sf"/>
</dbReference>
<evidence type="ECO:0000256" key="10">
    <source>
        <dbReference type="ARBA" id="ARBA00032787"/>
    </source>
</evidence>
<dbReference type="GO" id="GO:0046872">
    <property type="term" value="F:metal ion binding"/>
    <property type="evidence" value="ECO:0007669"/>
    <property type="project" value="UniProtKB-KW"/>
</dbReference>
<dbReference type="PROSITE" id="PS00644">
    <property type="entry name" value="COMPLEX1_51K_1"/>
    <property type="match status" value="1"/>
</dbReference>
<feature type="domain" description="NADH-ubiquinone oxidoreductase 51kDa subunit iron-sulphur binding" evidence="11">
    <location>
        <begin position="476"/>
        <end position="521"/>
    </location>
</feature>
<accession>A0A5Q0BQI4</accession>
<dbReference type="PROSITE" id="PS00645">
    <property type="entry name" value="COMPLEX1_51K_2"/>
    <property type="match status" value="1"/>
</dbReference>
<dbReference type="Gene3D" id="1.10.10.1590">
    <property type="entry name" value="NADH-quinone oxidoreductase subunit E"/>
    <property type="match status" value="1"/>
</dbReference>
<dbReference type="RefSeq" id="WP_153250313.1">
    <property type="nucleotide sequence ID" value="NZ_CP044205.1"/>
</dbReference>
<evidence type="ECO:0000256" key="2">
    <source>
        <dbReference type="ARBA" id="ARBA00001966"/>
    </source>
</evidence>
<comment type="cofactor">
    <cofactor evidence="1">
        <name>FMN</name>
        <dbReference type="ChEBI" id="CHEBI:58210"/>
    </cofactor>
</comment>
<evidence type="ECO:0000256" key="3">
    <source>
        <dbReference type="ARBA" id="ARBA00007523"/>
    </source>
</evidence>
<comment type="similarity">
    <text evidence="3">Belongs to the complex I 51 kDa subunit family.</text>
</comment>
<sequence length="598" mass="65194">MGTDTMHVEIIRNTLARHRAEPTRLLQILRDVQDHFHQIPSFAMPVIAEETGVPIAQVRGVTEFYSFLSTAKQGRFHLLVSDSISDHLLGSRDIAAYLSQKLGVAIGQTRPDERVSVDYTSCTGLCDQGPAGLVNGHWIPHLTHARIDRIADLIERDIALSEWPEELFLVDDNIHKHGLLLNSELPLGAALRKGLQQGADATLAAIEKSGLRGRGGAGFPTAGKWRFCRQEAGEHIVVCNADEGEPGTFKDRVLLNQYAHGVFEGMTICAATIGANKGFLYLRGEYRHLRPQLEAILNTRREQQLLGADIVGQAGFDFDIEIHLGAGAYICGEESALIESLEGKRGVPRNRPPYPVTSGYLGKPTVVNNVETFLAAALITLHGGEWFAVHGTGKSCGTKILSICGDCANPGIYEYPFGVTIREILQDCGAENTQGIQVGGPSGTFIGANEFNRTLAFEDLATGGSFIVFDQTRNVLEIARNFTHFFAHESCGFCTPCRVGTSLLRNLLDKICDGHGTAGDMLELSRLATQIKHASHCGLGQTASNPVLSTLERFPEIYQAHLKTTTFEPGFNLDKALETSRRLTGRDDAQAHLETEGM</sequence>
<dbReference type="InterPro" id="IPR011538">
    <property type="entry name" value="Nuo51_FMN-bd"/>
</dbReference>
<evidence type="ECO:0000256" key="7">
    <source>
        <dbReference type="ARBA" id="ARBA00023004"/>
    </source>
</evidence>
<dbReference type="OrthoDB" id="9805533at2"/>
<dbReference type="PANTHER" id="PTHR43578">
    <property type="entry name" value="NADH-QUINONE OXIDOREDUCTASE SUBUNIT F"/>
    <property type="match status" value="1"/>
</dbReference>
<dbReference type="InterPro" id="IPR001949">
    <property type="entry name" value="NADH-UbQ_OxRdtase_51kDa_CS"/>
</dbReference>
<proteinExistence type="inferred from homology"/>
<evidence type="ECO:0000313" key="13">
    <source>
        <dbReference type="Proteomes" id="UP000325755"/>
    </source>
</evidence>
<name>A0A5Q0BQI4_9GAMM</name>
<comment type="cofactor">
    <cofactor evidence="2">
        <name>[4Fe-4S] cluster</name>
        <dbReference type="ChEBI" id="CHEBI:49883"/>
    </cofactor>
</comment>
<protein>
    <recommendedName>
        <fullName evidence="4">NADH-quinone oxidoreductase subunit F</fullName>
    </recommendedName>
    <alternativeName>
        <fullName evidence="9">NADH dehydrogenase I subunit F</fullName>
    </alternativeName>
    <alternativeName>
        <fullName evidence="10">NDH-1 subunit F</fullName>
    </alternativeName>
</protein>
<dbReference type="PANTHER" id="PTHR43578:SF3">
    <property type="entry name" value="NADH-QUINONE OXIDOREDUCTASE SUBUNIT F"/>
    <property type="match status" value="1"/>
</dbReference>
<dbReference type="Gene3D" id="1.20.1440.230">
    <property type="entry name" value="NADH-ubiquinone oxidoreductase 51kDa subunit, iron-sulphur binding domain"/>
    <property type="match status" value="1"/>
</dbReference>
<dbReference type="KEGG" id="mmob:F6R98_18325"/>
<dbReference type="GO" id="GO:0008137">
    <property type="term" value="F:NADH dehydrogenase (ubiquinone) activity"/>
    <property type="evidence" value="ECO:0007669"/>
    <property type="project" value="InterPro"/>
</dbReference>
<dbReference type="Pfam" id="PF01257">
    <property type="entry name" value="2Fe-2S_thioredx"/>
    <property type="match status" value="1"/>
</dbReference>
<keyword evidence="13" id="KW-1185">Reference proteome</keyword>
<dbReference type="InterPro" id="IPR041921">
    <property type="entry name" value="NuoE_N"/>
</dbReference>
<dbReference type="EMBL" id="CP044205">
    <property type="protein sequence ID" value="QFY44348.1"/>
    <property type="molecule type" value="Genomic_DNA"/>
</dbReference>
<dbReference type="Gene3D" id="3.40.30.10">
    <property type="entry name" value="Glutaredoxin"/>
    <property type="match status" value="1"/>
</dbReference>
<dbReference type="GO" id="GO:0010181">
    <property type="term" value="F:FMN binding"/>
    <property type="evidence" value="ECO:0007669"/>
    <property type="project" value="InterPro"/>
</dbReference>
<dbReference type="Proteomes" id="UP000325755">
    <property type="component" value="Chromosome"/>
</dbReference>
<dbReference type="FunFam" id="3.40.50.11540:FF:000001">
    <property type="entry name" value="NADH dehydrogenase [ubiquinone] flavoprotein 1, mitochondrial"/>
    <property type="match status" value="1"/>
</dbReference>
<evidence type="ECO:0000259" key="11">
    <source>
        <dbReference type="SMART" id="SM00928"/>
    </source>
</evidence>
<evidence type="ECO:0000256" key="8">
    <source>
        <dbReference type="ARBA" id="ARBA00023014"/>
    </source>
</evidence>
<dbReference type="InParanoid" id="A0A5Q0BQI4"/>
<dbReference type="SMART" id="SM00928">
    <property type="entry name" value="NADH_4Fe-4S"/>
    <property type="match status" value="1"/>
</dbReference>
<evidence type="ECO:0000256" key="6">
    <source>
        <dbReference type="ARBA" id="ARBA00022723"/>
    </source>
</evidence>
<dbReference type="Pfam" id="PF10589">
    <property type="entry name" value="NADH_4Fe-4S"/>
    <property type="match status" value="1"/>
</dbReference>
<dbReference type="SUPFAM" id="SSF52833">
    <property type="entry name" value="Thioredoxin-like"/>
    <property type="match status" value="1"/>
</dbReference>
<keyword evidence="8" id="KW-0411">Iron-sulfur</keyword>
<evidence type="ECO:0000313" key="12">
    <source>
        <dbReference type="EMBL" id="QFY44348.1"/>
    </source>
</evidence>
<dbReference type="SUPFAM" id="SSF142984">
    <property type="entry name" value="Nqo1 middle domain-like"/>
    <property type="match status" value="1"/>
</dbReference>
<dbReference type="Pfam" id="PF01512">
    <property type="entry name" value="Complex1_51K"/>
    <property type="match status" value="1"/>
</dbReference>
<evidence type="ECO:0000256" key="4">
    <source>
        <dbReference type="ARBA" id="ARBA00019901"/>
    </source>
</evidence>
<dbReference type="Gene3D" id="3.40.50.11540">
    <property type="entry name" value="NADH-ubiquinone oxidoreductase 51kDa subunit"/>
    <property type="match status" value="1"/>
</dbReference>
<dbReference type="FunFam" id="1.20.1440.230:FF:000001">
    <property type="entry name" value="Mitochondrial NADH dehydrogenase flavoprotein 1"/>
    <property type="match status" value="1"/>
</dbReference>
<dbReference type="GO" id="GO:0051539">
    <property type="term" value="F:4 iron, 4 sulfur cluster binding"/>
    <property type="evidence" value="ECO:0007669"/>
    <property type="project" value="UniProtKB-KW"/>
</dbReference>
<keyword evidence="7" id="KW-0408">Iron</keyword>
<organism evidence="12 13">
    <name type="scientific">Candidatus Methylospira mobilis</name>
    <dbReference type="NCBI Taxonomy" id="1808979"/>
    <lineage>
        <taxon>Bacteria</taxon>
        <taxon>Pseudomonadati</taxon>
        <taxon>Pseudomonadota</taxon>
        <taxon>Gammaproteobacteria</taxon>
        <taxon>Methylococcales</taxon>
        <taxon>Methylococcaceae</taxon>
        <taxon>Candidatus Methylospira</taxon>
    </lineage>
</organism>
<dbReference type="AlphaFoldDB" id="A0A5Q0BQI4"/>
<dbReference type="SUPFAM" id="SSF142019">
    <property type="entry name" value="Nqo1 FMN-binding domain-like"/>
    <property type="match status" value="1"/>
</dbReference>
<dbReference type="InterPro" id="IPR036249">
    <property type="entry name" value="Thioredoxin-like_sf"/>
</dbReference>
<evidence type="ECO:0000256" key="9">
    <source>
        <dbReference type="ARBA" id="ARBA00031578"/>
    </source>
</evidence>
<evidence type="ECO:0000256" key="5">
    <source>
        <dbReference type="ARBA" id="ARBA00022485"/>
    </source>
</evidence>
<keyword evidence="5" id="KW-0004">4Fe-4S</keyword>
<dbReference type="InterPro" id="IPR037225">
    <property type="entry name" value="Nuo51_FMN-bd_sf"/>
</dbReference>
<dbReference type="Gene3D" id="3.10.20.600">
    <property type="match status" value="1"/>
</dbReference>